<accession>A0ABV5UNB5</accession>
<comment type="caution">
    <text evidence="2">The sequence shown here is derived from an EMBL/GenBank/DDBJ whole genome shotgun (WGS) entry which is preliminary data.</text>
</comment>
<organism evidence="2 3">
    <name type="scientific">Arthrobacter methylotrophus</name>
    <dbReference type="NCBI Taxonomy" id="121291"/>
    <lineage>
        <taxon>Bacteria</taxon>
        <taxon>Bacillati</taxon>
        <taxon>Actinomycetota</taxon>
        <taxon>Actinomycetes</taxon>
        <taxon>Micrococcales</taxon>
        <taxon>Micrococcaceae</taxon>
        <taxon>Arthrobacter</taxon>
    </lineage>
</organism>
<keyword evidence="3" id="KW-1185">Reference proteome</keyword>
<evidence type="ECO:0000313" key="3">
    <source>
        <dbReference type="Proteomes" id="UP001589536"/>
    </source>
</evidence>
<name>A0ABV5UNB5_9MICC</name>
<proteinExistence type="predicted"/>
<feature type="region of interest" description="Disordered" evidence="1">
    <location>
        <begin position="122"/>
        <end position="147"/>
    </location>
</feature>
<evidence type="ECO:0000256" key="1">
    <source>
        <dbReference type="SAM" id="MobiDB-lite"/>
    </source>
</evidence>
<evidence type="ECO:0000313" key="2">
    <source>
        <dbReference type="EMBL" id="MFB9714006.1"/>
    </source>
</evidence>
<sequence>MPLSIPELAKRLNINESRARLLVQSGRIRGQRVGGRWVVDELDAAQYRPGGPAGRPLSERSAWQLLLYAPNQAISGMDPVDLSPVEKHRLIQRWHRLLEAPDPLRLASSLLANRAEKVELSSSPADLPELREDPRVRPSGVSHPESGLLSSSELEAYVNRKDFDALIKDWFLVAARAGQRPNVVLHVADNVPDELPPLLIAADLAERPGVREQDAAREILRSHLHAS</sequence>
<dbReference type="RefSeq" id="WP_345042711.1">
    <property type="nucleotide sequence ID" value="NZ_BAABED010000001.1"/>
</dbReference>
<gene>
    <name evidence="2" type="ORF">ACFFPI_07530</name>
</gene>
<dbReference type="Proteomes" id="UP001589536">
    <property type="component" value="Unassembled WGS sequence"/>
</dbReference>
<dbReference type="EMBL" id="JBHMBH010000019">
    <property type="protein sequence ID" value="MFB9714006.1"/>
    <property type="molecule type" value="Genomic_DNA"/>
</dbReference>
<protein>
    <submittedName>
        <fullName evidence="2">Helix-turn-helix domain-containing protein</fullName>
    </submittedName>
</protein>
<reference evidence="2 3" key="1">
    <citation type="submission" date="2024-09" db="EMBL/GenBank/DDBJ databases">
        <authorList>
            <person name="Sun Q."/>
            <person name="Mori K."/>
        </authorList>
    </citation>
    <scope>NUCLEOTIDE SEQUENCE [LARGE SCALE GENOMIC DNA]</scope>
    <source>
        <strain evidence="2 3">JCM 13519</strain>
    </source>
</reference>